<proteinExistence type="predicted"/>
<evidence type="ECO:0000313" key="4">
    <source>
        <dbReference type="Proteomes" id="UP000595140"/>
    </source>
</evidence>
<dbReference type="EMBL" id="OOIL02005488">
    <property type="protein sequence ID" value="VFQ94773.1"/>
    <property type="molecule type" value="Genomic_DNA"/>
</dbReference>
<sequence>MVQTRSNVNQPTGSPPRGETSATGVQRGDGGPNPNPGSGDDVIGAQAGGKAGPAASEGRKKKKTRRSQKKKATKPNGEAMIEDDRSRQDEEVESSSFERASDFNQLGDPKQEKPQTSAFDRLQDNRGSIEEWKDLAHKFLEHFASSRRPKLPYSHLLNVKIQKGEQLWEFINRWEKEARDVQGADDQALTAMLQAAPPGDVRNELRQNPLPTHQEMLARVQYLALEEDDDDETPAHK</sequence>
<evidence type="ECO:0000313" key="3">
    <source>
        <dbReference type="EMBL" id="VFQ94773.1"/>
    </source>
</evidence>
<dbReference type="OrthoDB" id="1752047at2759"/>
<dbReference type="InterPro" id="IPR005162">
    <property type="entry name" value="Retrotrans_gag_dom"/>
</dbReference>
<keyword evidence="4" id="KW-1185">Reference proteome</keyword>
<feature type="compositionally biased region" description="Polar residues" evidence="1">
    <location>
        <begin position="1"/>
        <end position="12"/>
    </location>
</feature>
<accession>A0A484N0Z4</accession>
<protein>
    <recommendedName>
        <fullName evidence="2">Retrotransposon gag domain-containing protein</fullName>
    </recommendedName>
</protein>
<feature type="domain" description="Retrotransposon gag" evidence="2">
    <location>
        <begin position="119"/>
        <end position="192"/>
    </location>
</feature>
<evidence type="ECO:0000256" key="1">
    <source>
        <dbReference type="SAM" id="MobiDB-lite"/>
    </source>
</evidence>
<feature type="compositionally biased region" description="Basic residues" evidence="1">
    <location>
        <begin position="59"/>
        <end position="73"/>
    </location>
</feature>
<evidence type="ECO:0000259" key="2">
    <source>
        <dbReference type="Pfam" id="PF03732"/>
    </source>
</evidence>
<feature type="compositionally biased region" description="Low complexity" evidence="1">
    <location>
        <begin position="36"/>
        <end position="45"/>
    </location>
</feature>
<reference evidence="3 4" key="1">
    <citation type="submission" date="2018-04" db="EMBL/GenBank/DDBJ databases">
        <authorList>
            <person name="Vogel A."/>
        </authorList>
    </citation>
    <scope>NUCLEOTIDE SEQUENCE [LARGE SCALE GENOMIC DNA]</scope>
</reference>
<dbReference type="AlphaFoldDB" id="A0A484N0Z4"/>
<feature type="compositionally biased region" description="Polar residues" evidence="1">
    <location>
        <begin position="94"/>
        <end position="104"/>
    </location>
</feature>
<name>A0A484N0Z4_9ASTE</name>
<gene>
    <name evidence="3" type="ORF">CCAM_LOCUS36549</name>
</gene>
<feature type="region of interest" description="Disordered" evidence="1">
    <location>
        <begin position="1"/>
        <end position="124"/>
    </location>
</feature>
<organism evidence="3 4">
    <name type="scientific">Cuscuta campestris</name>
    <dbReference type="NCBI Taxonomy" id="132261"/>
    <lineage>
        <taxon>Eukaryota</taxon>
        <taxon>Viridiplantae</taxon>
        <taxon>Streptophyta</taxon>
        <taxon>Embryophyta</taxon>
        <taxon>Tracheophyta</taxon>
        <taxon>Spermatophyta</taxon>
        <taxon>Magnoliopsida</taxon>
        <taxon>eudicotyledons</taxon>
        <taxon>Gunneridae</taxon>
        <taxon>Pentapetalae</taxon>
        <taxon>asterids</taxon>
        <taxon>lamiids</taxon>
        <taxon>Solanales</taxon>
        <taxon>Convolvulaceae</taxon>
        <taxon>Cuscuteae</taxon>
        <taxon>Cuscuta</taxon>
        <taxon>Cuscuta subgen. Grammica</taxon>
        <taxon>Cuscuta sect. Cleistogrammica</taxon>
    </lineage>
</organism>
<dbReference type="Proteomes" id="UP000595140">
    <property type="component" value="Unassembled WGS sequence"/>
</dbReference>
<dbReference type="Pfam" id="PF03732">
    <property type="entry name" value="Retrotrans_gag"/>
    <property type="match status" value="1"/>
</dbReference>